<dbReference type="Pfam" id="PF00156">
    <property type="entry name" value="Pribosyltran"/>
    <property type="match status" value="1"/>
</dbReference>
<comment type="catalytic activity">
    <reaction evidence="9">
        <text>orotidine 5'-phosphate + diphosphate = orotate + 5-phospho-alpha-D-ribose 1-diphosphate</text>
        <dbReference type="Rhea" id="RHEA:10380"/>
        <dbReference type="ChEBI" id="CHEBI:30839"/>
        <dbReference type="ChEBI" id="CHEBI:33019"/>
        <dbReference type="ChEBI" id="CHEBI:57538"/>
        <dbReference type="ChEBI" id="CHEBI:58017"/>
        <dbReference type="EC" id="2.4.2.10"/>
    </reaction>
</comment>
<comment type="pathway">
    <text evidence="2 9">Pyrimidine metabolism; UMP biosynthesis via de novo pathway; UMP from orotate: step 1/2.</text>
</comment>
<dbReference type="GO" id="GO:0004590">
    <property type="term" value="F:orotidine-5'-phosphate decarboxylase activity"/>
    <property type="evidence" value="ECO:0007669"/>
    <property type="project" value="UniProtKB-UniRule"/>
</dbReference>
<dbReference type="InterPro" id="IPR029057">
    <property type="entry name" value="PRTase-like"/>
</dbReference>
<comment type="catalytic activity">
    <reaction evidence="8">
        <text>orotidine 5'-phosphate + H(+) = UMP + CO2</text>
        <dbReference type="Rhea" id="RHEA:11596"/>
        <dbReference type="ChEBI" id="CHEBI:15378"/>
        <dbReference type="ChEBI" id="CHEBI:16526"/>
        <dbReference type="ChEBI" id="CHEBI:57538"/>
        <dbReference type="ChEBI" id="CHEBI:57865"/>
        <dbReference type="EC" id="4.1.1.23"/>
    </reaction>
</comment>
<dbReference type="GO" id="GO:0006207">
    <property type="term" value="P:'de novo' pyrimidine nucleobase biosynthetic process"/>
    <property type="evidence" value="ECO:0007669"/>
    <property type="project" value="InterPro"/>
</dbReference>
<comment type="cofactor">
    <cofactor evidence="9">
        <name>Mg(2+)</name>
        <dbReference type="ChEBI" id="CHEBI:18420"/>
    </cofactor>
</comment>
<comment type="caution">
    <text evidence="12">The sequence shown here is derived from an EMBL/GenBank/DDBJ whole genome shotgun (WGS) entry which is preliminary data.</text>
</comment>
<dbReference type="GO" id="GO:0000287">
    <property type="term" value="F:magnesium ion binding"/>
    <property type="evidence" value="ECO:0007669"/>
    <property type="project" value="UniProtKB-UniRule"/>
</dbReference>
<dbReference type="NCBIfam" id="TIGR00336">
    <property type="entry name" value="pyrE"/>
    <property type="match status" value="1"/>
</dbReference>
<feature type="binding site" evidence="9">
    <location>
        <position position="441"/>
    </location>
    <ligand>
        <name>orotate</name>
        <dbReference type="ChEBI" id="CHEBI:30839"/>
    </ligand>
</feature>
<keyword evidence="6 9" id="KW-0665">Pyrimidine biosynthesis</keyword>
<feature type="binding site" evidence="9">
    <location>
        <position position="387"/>
    </location>
    <ligand>
        <name>5-phospho-alpha-D-ribose 1-diphosphate</name>
        <dbReference type="ChEBI" id="CHEBI:58017"/>
        <note>ligand shared between dimeric partners</note>
    </ligand>
</feature>
<accession>A0A928Z9T0</accession>
<proteinExistence type="inferred from homology"/>
<evidence type="ECO:0000256" key="4">
    <source>
        <dbReference type="ARBA" id="ARBA00022679"/>
    </source>
</evidence>
<gene>
    <name evidence="9" type="primary">pyrE</name>
    <name evidence="12" type="ORF">IQ235_14520</name>
</gene>
<feature type="coiled-coil region" evidence="10">
    <location>
        <begin position="253"/>
        <end position="280"/>
    </location>
</feature>
<evidence type="ECO:0000256" key="2">
    <source>
        <dbReference type="ARBA" id="ARBA00004889"/>
    </source>
</evidence>
<dbReference type="InterPro" id="IPR011995">
    <property type="entry name" value="OMPdecase_type-2"/>
</dbReference>
<dbReference type="Pfam" id="PF00215">
    <property type="entry name" value="OMPdecase"/>
    <property type="match status" value="1"/>
</dbReference>
<dbReference type="CDD" id="cd06223">
    <property type="entry name" value="PRTases_typeI"/>
    <property type="match status" value="1"/>
</dbReference>
<keyword evidence="9" id="KW-0460">Magnesium</keyword>
<evidence type="ECO:0000256" key="6">
    <source>
        <dbReference type="ARBA" id="ARBA00022975"/>
    </source>
</evidence>
<dbReference type="SUPFAM" id="SSF53271">
    <property type="entry name" value="PRTase-like"/>
    <property type="match status" value="1"/>
</dbReference>
<sequence length="486" mass="53567">MSFYEKLNAAIARNRSLLVVALDPNPEMMPRGDRADDPIAADKLVTSLKDWMAFVIGATSDRVCAYKPTLGFYQALGTAGLELLFQVLEMIPDSIPVILDAKHGDLNTSSVLAKTVFEEWQVDGITLNPYAGQDLVAPFLMYPDKAVFLLCRTSNPAAVVLQEYPEPESPFYLQLVEEAKAWGTPEQLGFEVGTTTADVLTMVRSIAPERTILTRSIWGGGDMDEILGEVLKGGLNATGEGLLIPVPQDLLASENLAAEVDLLNQKIDRIRDRVSQENARCELWMPDVCILEKHPHQDLILQLFDIGCILFGDYVQASGETFTHYIDLRKIISNPQVFDRVLQAYGEILQELKFDRIAGIPYGSLPTATGLSLRLERPMIFPRKEVKAHGTRRAIEGGFVPGETVVVVEDILITGNSAMEGAAKLKSAGLVVEDIVVLLDRGEEVRNYLKDNGYRAHSVLSIFEVADTLLKSGRITPKQAEALCHE</sequence>
<evidence type="ECO:0000313" key="13">
    <source>
        <dbReference type="Proteomes" id="UP000621799"/>
    </source>
</evidence>
<feature type="binding site" evidence="9">
    <location>
        <position position="389"/>
    </location>
    <ligand>
        <name>5-phospho-alpha-D-ribose 1-diphosphate</name>
        <dbReference type="ChEBI" id="CHEBI:58017"/>
        <note>ligand shared between dimeric partners</note>
    </ligand>
</feature>
<keyword evidence="5" id="KW-0210">Decarboxylase</keyword>
<dbReference type="InterPro" id="IPR011060">
    <property type="entry name" value="RibuloseP-bd_barrel"/>
</dbReference>
<feature type="binding site" description="in other chain" evidence="9">
    <location>
        <begin position="409"/>
        <end position="417"/>
    </location>
    <ligand>
        <name>5-phospho-alpha-D-ribose 1-diphosphate</name>
        <dbReference type="ChEBI" id="CHEBI:58017"/>
        <note>ligand shared between dimeric partners</note>
    </ligand>
</feature>
<dbReference type="SMART" id="SM00934">
    <property type="entry name" value="OMPdecase"/>
    <property type="match status" value="1"/>
</dbReference>
<dbReference type="NCBIfam" id="TIGR02127">
    <property type="entry name" value="pyrF_sub2"/>
    <property type="match status" value="1"/>
</dbReference>
<dbReference type="GO" id="GO:0044205">
    <property type="term" value="P:'de novo' UMP biosynthetic process"/>
    <property type="evidence" value="ECO:0007669"/>
    <property type="project" value="UniProtKB-UniRule"/>
</dbReference>
<comment type="subunit">
    <text evidence="9">Homodimer.</text>
</comment>
<comment type="similarity">
    <text evidence="9">Belongs to the purine/pyrimidine phosphoribosyltransferase family. PyrE subfamily.</text>
</comment>
<dbReference type="EMBL" id="JADEXN010000278">
    <property type="protein sequence ID" value="MBE9041993.1"/>
    <property type="molecule type" value="Genomic_DNA"/>
</dbReference>
<keyword evidence="3 9" id="KW-0328">Glycosyltransferase</keyword>
<dbReference type="InterPro" id="IPR001754">
    <property type="entry name" value="OMPdeCOase_dom"/>
</dbReference>
<evidence type="ECO:0000256" key="8">
    <source>
        <dbReference type="ARBA" id="ARBA00049157"/>
    </source>
</evidence>
<evidence type="ECO:0000313" key="12">
    <source>
        <dbReference type="EMBL" id="MBE9041993.1"/>
    </source>
</evidence>
<evidence type="ECO:0000256" key="10">
    <source>
        <dbReference type="SAM" id="Coils"/>
    </source>
</evidence>
<dbReference type="CDD" id="cd04725">
    <property type="entry name" value="OMP_decarboxylase_like"/>
    <property type="match status" value="1"/>
</dbReference>
<keyword evidence="10" id="KW-0175">Coiled coil</keyword>
<dbReference type="Proteomes" id="UP000621799">
    <property type="component" value="Unassembled WGS sequence"/>
</dbReference>
<comment type="function">
    <text evidence="9">Catalyzes the transfer of a ribosyl phosphate group from 5-phosphoribose 1-diphosphate to orotate, leading to the formation of orotidine monophosphate (OMP).</text>
</comment>
<dbReference type="EC" id="2.4.2.10" evidence="9"/>
<feature type="binding site" description="in other chain" evidence="9">
    <location>
        <position position="384"/>
    </location>
    <ligand>
        <name>5-phospho-alpha-D-ribose 1-diphosphate</name>
        <dbReference type="ChEBI" id="CHEBI:58017"/>
        <note>ligand shared between dimeric partners</note>
    </ligand>
</feature>
<evidence type="ECO:0000256" key="9">
    <source>
        <dbReference type="HAMAP-Rule" id="MF_01208"/>
    </source>
</evidence>
<feature type="binding site" evidence="9">
    <location>
        <position position="383"/>
    </location>
    <ligand>
        <name>5-phospho-alpha-D-ribose 1-diphosphate</name>
        <dbReference type="ChEBI" id="CHEBI:58017"/>
        <note>ligand shared between dimeric partners</note>
    </ligand>
</feature>
<dbReference type="Gene3D" id="3.40.50.2020">
    <property type="match status" value="1"/>
</dbReference>
<dbReference type="InterPro" id="IPR013785">
    <property type="entry name" value="Aldolase_TIM"/>
</dbReference>
<dbReference type="InterPro" id="IPR023031">
    <property type="entry name" value="OPRT"/>
</dbReference>
<evidence type="ECO:0000259" key="11">
    <source>
        <dbReference type="SMART" id="SM00934"/>
    </source>
</evidence>
<dbReference type="NCBIfam" id="NF004034">
    <property type="entry name" value="PRK05500.1"/>
    <property type="match status" value="1"/>
</dbReference>
<evidence type="ECO:0000256" key="7">
    <source>
        <dbReference type="ARBA" id="ARBA00023239"/>
    </source>
</evidence>
<comment type="pathway">
    <text evidence="1">Pyrimidine metabolism; UMP biosynthesis via de novo pathway; UMP from orotate: step 2/2.</text>
</comment>
<reference evidence="12" key="1">
    <citation type="submission" date="2020-10" db="EMBL/GenBank/DDBJ databases">
        <authorList>
            <person name="Castelo-Branco R."/>
            <person name="Eusebio N."/>
            <person name="Adriana R."/>
            <person name="Vieira A."/>
            <person name="Brugerolle De Fraissinette N."/>
            <person name="Rezende De Castro R."/>
            <person name="Schneider M.P."/>
            <person name="Vasconcelos V."/>
            <person name="Leao P.N."/>
        </authorList>
    </citation>
    <scope>NUCLEOTIDE SEQUENCE</scope>
    <source>
        <strain evidence="12">LEGE 11467</strain>
    </source>
</reference>
<protein>
    <recommendedName>
        <fullName evidence="9">Orotate phosphoribosyltransferase</fullName>
        <shortName evidence="9">OPRT</shortName>
        <shortName evidence="9">OPRTase</shortName>
        <ecNumber evidence="9">2.4.2.10</ecNumber>
    </recommendedName>
</protein>
<dbReference type="AlphaFoldDB" id="A0A928Z9T0"/>
<comment type="caution">
    <text evidence="9">Lacks conserved residue(s) required for the propagation of feature annotation.</text>
</comment>
<dbReference type="InterPro" id="IPR004467">
    <property type="entry name" value="Or_phspho_trans_dom"/>
</dbReference>
<dbReference type="InterPro" id="IPR000836">
    <property type="entry name" value="PRTase_dom"/>
</dbReference>
<keyword evidence="4 9" id="KW-0808">Transferase</keyword>
<dbReference type="PANTHER" id="PTHR19278:SF9">
    <property type="entry name" value="URIDINE 5'-MONOPHOSPHATE SYNTHASE"/>
    <property type="match status" value="1"/>
</dbReference>
<organism evidence="12 13">
    <name type="scientific">Zarconia navalis LEGE 11467</name>
    <dbReference type="NCBI Taxonomy" id="1828826"/>
    <lineage>
        <taxon>Bacteria</taxon>
        <taxon>Bacillati</taxon>
        <taxon>Cyanobacteriota</taxon>
        <taxon>Cyanophyceae</taxon>
        <taxon>Oscillatoriophycideae</taxon>
        <taxon>Oscillatoriales</taxon>
        <taxon>Oscillatoriales incertae sedis</taxon>
        <taxon>Zarconia</taxon>
        <taxon>Zarconia navalis</taxon>
    </lineage>
</organism>
<dbReference type="PANTHER" id="PTHR19278">
    <property type="entry name" value="OROTATE PHOSPHORIBOSYLTRANSFERASE"/>
    <property type="match status" value="1"/>
</dbReference>
<keyword evidence="7 12" id="KW-0456">Lyase</keyword>
<dbReference type="SUPFAM" id="SSF51366">
    <property type="entry name" value="Ribulose-phoshate binding barrel"/>
    <property type="match status" value="1"/>
</dbReference>
<evidence type="ECO:0000256" key="1">
    <source>
        <dbReference type="ARBA" id="ARBA00004861"/>
    </source>
</evidence>
<keyword evidence="13" id="KW-1185">Reference proteome</keyword>
<dbReference type="RefSeq" id="WP_264322182.1">
    <property type="nucleotide sequence ID" value="NZ_JADEXN010000278.1"/>
</dbReference>
<dbReference type="Gene3D" id="3.20.20.70">
    <property type="entry name" value="Aldolase class I"/>
    <property type="match status" value="1"/>
</dbReference>
<evidence type="ECO:0000256" key="3">
    <source>
        <dbReference type="ARBA" id="ARBA00022676"/>
    </source>
</evidence>
<dbReference type="HAMAP" id="MF_01208">
    <property type="entry name" value="PyrE"/>
    <property type="match status" value="1"/>
</dbReference>
<feature type="domain" description="Orotidine 5'-phosphate decarboxylase" evidence="11">
    <location>
        <begin position="17"/>
        <end position="263"/>
    </location>
</feature>
<evidence type="ECO:0000256" key="5">
    <source>
        <dbReference type="ARBA" id="ARBA00022793"/>
    </source>
</evidence>
<dbReference type="GO" id="GO:0004588">
    <property type="term" value="F:orotate phosphoribosyltransferase activity"/>
    <property type="evidence" value="ECO:0007669"/>
    <property type="project" value="UniProtKB-UniRule"/>
</dbReference>
<name>A0A928Z9T0_9CYAN</name>